<keyword evidence="4" id="KW-1185">Reference proteome</keyword>
<dbReference type="RefSeq" id="WP_203384227.1">
    <property type="nucleotide sequence ID" value="NZ_JAENHP010000049.1"/>
</dbReference>
<evidence type="ECO:0000256" key="1">
    <source>
        <dbReference type="SAM" id="MobiDB-lite"/>
    </source>
</evidence>
<name>A0ABS2AVH6_9ACTN</name>
<dbReference type="EMBL" id="JAENHP010000049">
    <property type="protein sequence ID" value="MBM2623877.1"/>
    <property type="molecule type" value="Genomic_DNA"/>
</dbReference>
<evidence type="ECO:0008006" key="5">
    <source>
        <dbReference type="Google" id="ProtNLM"/>
    </source>
</evidence>
<dbReference type="Proteomes" id="UP000632138">
    <property type="component" value="Unassembled WGS sequence"/>
</dbReference>
<evidence type="ECO:0000313" key="3">
    <source>
        <dbReference type="EMBL" id="MBM2623877.1"/>
    </source>
</evidence>
<feature type="region of interest" description="Disordered" evidence="1">
    <location>
        <begin position="89"/>
        <end position="133"/>
    </location>
</feature>
<reference evidence="3 4" key="1">
    <citation type="submission" date="2021-01" db="EMBL/GenBank/DDBJ databases">
        <title>Actinoplanes sp. nov. LDG1-06 isolated from lichen.</title>
        <authorList>
            <person name="Saeng-In P."/>
            <person name="Phongsopitanun W."/>
            <person name="Kanchanasin P."/>
            <person name="Yuki M."/>
            <person name="Kudo T."/>
            <person name="Ohkuma M."/>
            <person name="Tanasupawat S."/>
        </authorList>
    </citation>
    <scope>NUCLEOTIDE SEQUENCE [LARGE SCALE GENOMIC DNA]</scope>
    <source>
        <strain evidence="3 4">LDG1-06</strain>
    </source>
</reference>
<gene>
    <name evidence="3" type="ORF">JIG36_51150</name>
</gene>
<keyword evidence="2" id="KW-0472">Membrane</keyword>
<protein>
    <recommendedName>
        <fullName evidence="5">Choice-of-anchor D domain-containing protein</fullName>
    </recommendedName>
</protein>
<accession>A0ABS2AVH6</accession>
<evidence type="ECO:0000256" key="2">
    <source>
        <dbReference type="SAM" id="Phobius"/>
    </source>
</evidence>
<organism evidence="3 4">
    <name type="scientific">Paractinoplanes ovalisporus</name>
    <dbReference type="NCBI Taxonomy" id="2810368"/>
    <lineage>
        <taxon>Bacteria</taxon>
        <taxon>Bacillati</taxon>
        <taxon>Actinomycetota</taxon>
        <taxon>Actinomycetes</taxon>
        <taxon>Micromonosporales</taxon>
        <taxon>Micromonosporaceae</taxon>
        <taxon>Paractinoplanes</taxon>
    </lineage>
</organism>
<keyword evidence="2" id="KW-0812">Transmembrane</keyword>
<sequence>MPSSQDTQRGSFFEAGWVLYLLTGLSLTFGAAQVAPDGWRRTTTGLLILAAVALGAAAYLVKRFRKIIGALGVLMLVIGIPFALLPSPGDDKPSTSSAPDFSPPVSPTTAPKSAETSVHSVQPSSFSTTSPAARIDDKPLTKTVSIGRSGEFFQGDLRVGISSVYADYSVMNIYSSGTSCELTVVNVGEAISLVTYGSRVVFNLVLLSTKPPASAELRLSRSISDGEQQGSYCS</sequence>
<comment type="caution">
    <text evidence="3">The sequence shown here is derived from an EMBL/GenBank/DDBJ whole genome shotgun (WGS) entry which is preliminary data.</text>
</comment>
<evidence type="ECO:0000313" key="4">
    <source>
        <dbReference type="Proteomes" id="UP000632138"/>
    </source>
</evidence>
<keyword evidence="2" id="KW-1133">Transmembrane helix</keyword>
<feature type="transmembrane region" description="Helical" evidence="2">
    <location>
        <begin position="68"/>
        <end position="85"/>
    </location>
</feature>
<feature type="transmembrane region" description="Helical" evidence="2">
    <location>
        <begin position="12"/>
        <end position="32"/>
    </location>
</feature>
<feature type="compositionally biased region" description="Polar residues" evidence="1">
    <location>
        <begin position="107"/>
        <end position="131"/>
    </location>
</feature>
<proteinExistence type="predicted"/>
<feature type="transmembrane region" description="Helical" evidence="2">
    <location>
        <begin position="44"/>
        <end position="61"/>
    </location>
</feature>